<evidence type="ECO:0000313" key="1">
    <source>
        <dbReference type="EMBL" id="KMQ97115.1"/>
    </source>
</evidence>
<sequence length="85" mass="9635">MMSGTCHLILGRMAIIDRMQANKGRTPLNIRIPRPSMMEDVKPIKILDRLEVIVEDNCVTTKSVKDTMSMVVNVDTGTRSITWNF</sequence>
<dbReference type="AlphaFoldDB" id="A0A0J7NXH9"/>
<organism evidence="1 2">
    <name type="scientific">Lasius niger</name>
    <name type="common">Black garden ant</name>
    <dbReference type="NCBI Taxonomy" id="67767"/>
    <lineage>
        <taxon>Eukaryota</taxon>
        <taxon>Metazoa</taxon>
        <taxon>Ecdysozoa</taxon>
        <taxon>Arthropoda</taxon>
        <taxon>Hexapoda</taxon>
        <taxon>Insecta</taxon>
        <taxon>Pterygota</taxon>
        <taxon>Neoptera</taxon>
        <taxon>Endopterygota</taxon>
        <taxon>Hymenoptera</taxon>
        <taxon>Apocrita</taxon>
        <taxon>Aculeata</taxon>
        <taxon>Formicoidea</taxon>
        <taxon>Formicidae</taxon>
        <taxon>Formicinae</taxon>
        <taxon>Lasius</taxon>
        <taxon>Lasius</taxon>
    </lineage>
</organism>
<gene>
    <name evidence="1" type="ORF">RF55_2567</name>
</gene>
<dbReference type="EMBL" id="LBMM01000981">
    <property type="protein sequence ID" value="KMQ97115.1"/>
    <property type="molecule type" value="Genomic_DNA"/>
</dbReference>
<evidence type="ECO:0000313" key="2">
    <source>
        <dbReference type="Proteomes" id="UP000036403"/>
    </source>
</evidence>
<dbReference type="Proteomes" id="UP000036403">
    <property type="component" value="Unassembled WGS sequence"/>
</dbReference>
<proteinExistence type="predicted"/>
<reference evidence="1 2" key="1">
    <citation type="submission" date="2015-04" db="EMBL/GenBank/DDBJ databases">
        <title>Lasius niger genome sequencing.</title>
        <authorList>
            <person name="Konorov E.A."/>
            <person name="Nikitin M.A."/>
            <person name="Kirill M.V."/>
            <person name="Chang P."/>
        </authorList>
    </citation>
    <scope>NUCLEOTIDE SEQUENCE [LARGE SCALE GENOMIC DNA]</scope>
    <source>
        <tissue evidence="1">Whole</tissue>
    </source>
</reference>
<dbReference type="PaxDb" id="67767-A0A0J7NXH9"/>
<name>A0A0J7NXH9_LASNI</name>
<accession>A0A0J7NXH9</accession>
<comment type="caution">
    <text evidence="1">The sequence shown here is derived from an EMBL/GenBank/DDBJ whole genome shotgun (WGS) entry which is preliminary data.</text>
</comment>
<keyword evidence="2" id="KW-1185">Reference proteome</keyword>
<protein>
    <submittedName>
        <fullName evidence="1">Tash pest motif family domain protein</fullName>
    </submittedName>
</protein>